<feature type="non-terminal residue" evidence="12">
    <location>
        <position position="1340"/>
    </location>
</feature>
<feature type="transmembrane region" description="Helical" evidence="9">
    <location>
        <begin position="1298"/>
        <end position="1322"/>
    </location>
</feature>
<proteinExistence type="predicted"/>
<dbReference type="Gene3D" id="1.20.1070.10">
    <property type="entry name" value="Rhodopsin 7-helix transmembrane proteins"/>
    <property type="match status" value="1"/>
</dbReference>
<evidence type="ECO:0000256" key="9">
    <source>
        <dbReference type="SAM" id="Phobius"/>
    </source>
</evidence>
<dbReference type="Gene3D" id="4.10.400.10">
    <property type="entry name" value="Low-density Lipoprotein Receptor"/>
    <property type="match status" value="3"/>
</dbReference>
<evidence type="ECO:0000313" key="12">
    <source>
        <dbReference type="EMBL" id="CAF1356963.1"/>
    </source>
</evidence>
<keyword evidence="2 9" id="KW-0812">Transmembrane</keyword>
<dbReference type="InterPro" id="IPR017452">
    <property type="entry name" value="GPCR_Rhodpsn_7TM"/>
</dbReference>
<sequence length="1340" mass="156406">KIDCDDGEDEMFCSKLETNVCNPLTEYRCRSGICIPASFFYDQVEDCMDGYDEPLDIQVLQVVNCVTDPSTYCEENKCPSMKFSCGDGTCTMSSLPSVWMCPTRREIMYTKKMLLLNPTSDLSYKCWLFLICYLRFAKYEVTLGQPIDLNLTVDCQQIVNESIHNICPSEFFFPPKPILYSYVRFIYTTNKTDWKTNIAPIYICYDQRWCKSLITATAIEINGTLCQKFEEFDNLNIIYDNWYWFIKDLEKIFRACSLPDLSVNDSNQTKVIDYQSDLNCSHSSLFHCKGSSRCISKYRLVDETPDCFNSADETYPYTCQMNMPHRFKCLSEDKCIPRKLLKDSHPDCLDKSDETPQHSCMSLFFNNCPNYSKLTGRSTVDHIEFSFICNGVVQIWNNHNQTDETDCSEEWPCLTHFTRCNGVWNCKNGIDEFNCPVESQWRKPCDNRSHYCIAKPYEDRSCVSLNKSGDNEIDCLGSWDERDHCRQAYPLQIELRYRCLNSTICISPMQLCDCKNDCPFGDDEKMVCPWLTDSKCQSNVFLCKNGRYVLTDVRCNGRDNCEDEMFCDLIDAPKKRFFSTQNLFEYPPLGSFSTYNNISKTTAHYSAIRQIENYAENYYLSGYCNRGIIVRFTNNKKVCLCSPSYYGDPCQYQNERLNIIVQLNTPAFEQHIIFKLLFLLFDNRSNIIHSYEHIIFMPSNECLPKYSLYLLYKKYSRDVTYFVRIDLFRMDTINRIEYISSWYYEIKFTFLPVNRLVADLFIPENKLFETKRYACICKDEYMGSNCEIVRAKIHISFDHLVSISSPILIHFVDLVRNKGPTRHTFFKSILEYENRLTVYYPSERLPLIAYVEIKKIYYLIMLLKQSVNELSTLVTIKNRCPYINELLSNQTIHSYHSLQKLKYYYKPCRDYQELKCFYDEQQMCLCTSEHFVDCYQYNHNPFGCKGIKNYCQNGGSCIQDDDVCPQNTLCLCSECYYGSICQFSTGDFSLSLDSIIVPHIRQGLSIEKQPLIIKLSLIAAFILFIFGVLLNILSIITFSQKKTRDFGCGIYLLYSSIISLLAVCIITIKFIYLLTQTSLSFNRTVITINCFLIEILLKFLPTISDWLNACIAIERAINVILGPKFNKQKSRYLAKFIPLIVIILNIISSIHDLFYRRLLNDPKSNRLWCVVNFNENLWLKTYNSIINICHFILPFLINLLSSVIIIIITAHRKAVLNDSKILPLEIKADNNDVHKNTTRTKASNSKQKTDYSVLMKQFQIHKHLIISPCILTLLAFPRLIISFIYVCMEPERKSHLFLSGYLISLLPSVTIFIIFVLPSQVYKREFQTAMKRFRRYNNTI</sequence>
<evidence type="ECO:0000256" key="7">
    <source>
        <dbReference type="PROSITE-ProRule" id="PRU00076"/>
    </source>
</evidence>
<evidence type="ECO:0000259" key="11">
    <source>
        <dbReference type="PROSITE" id="PS50262"/>
    </source>
</evidence>
<feature type="transmembrane region" description="Helical" evidence="9">
    <location>
        <begin position="1080"/>
        <end position="1097"/>
    </location>
</feature>
<dbReference type="Proteomes" id="UP000663829">
    <property type="component" value="Unassembled WGS sequence"/>
</dbReference>
<comment type="caution">
    <text evidence="12">The sequence shown here is derived from an EMBL/GenBank/DDBJ whole genome shotgun (WGS) entry which is preliminary data.</text>
</comment>
<gene>
    <name evidence="12" type="ORF">GPM918_LOCUS31187</name>
    <name evidence="13" type="ORF">SRO942_LOCUS31822</name>
</gene>
<feature type="transmembrane region" description="Helical" evidence="9">
    <location>
        <begin position="1050"/>
        <end position="1074"/>
    </location>
</feature>
<evidence type="ECO:0000313" key="14">
    <source>
        <dbReference type="Proteomes" id="UP000663829"/>
    </source>
</evidence>
<dbReference type="PROSITE" id="PS50262">
    <property type="entry name" value="G_PROTEIN_RECEP_F1_2"/>
    <property type="match status" value="1"/>
</dbReference>
<name>A0A815HQ31_9BILA</name>
<dbReference type="Proteomes" id="UP000681722">
    <property type="component" value="Unassembled WGS sequence"/>
</dbReference>
<evidence type="ECO:0000256" key="1">
    <source>
        <dbReference type="ARBA" id="ARBA00004167"/>
    </source>
</evidence>
<dbReference type="PROSITE" id="PS00022">
    <property type="entry name" value="EGF_1"/>
    <property type="match status" value="1"/>
</dbReference>
<keyword evidence="7" id="KW-0245">EGF-like domain</keyword>
<dbReference type="CDD" id="cd00112">
    <property type="entry name" value="LDLa"/>
    <property type="match status" value="2"/>
</dbReference>
<evidence type="ECO:0000256" key="2">
    <source>
        <dbReference type="ARBA" id="ARBA00022692"/>
    </source>
</evidence>
<dbReference type="SUPFAM" id="SSF81321">
    <property type="entry name" value="Family A G protein-coupled receptor-like"/>
    <property type="match status" value="1"/>
</dbReference>
<feature type="disulfide bond" evidence="7">
    <location>
        <begin position="972"/>
        <end position="981"/>
    </location>
</feature>
<evidence type="ECO:0000256" key="4">
    <source>
        <dbReference type="ARBA" id="ARBA00022989"/>
    </source>
</evidence>
<evidence type="ECO:0000256" key="3">
    <source>
        <dbReference type="ARBA" id="ARBA00022737"/>
    </source>
</evidence>
<dbReference type="EMBL" id="CAJNOQ010015188">
    <property type="protein sequence ID" value="CAF1356963.1"/>
    <property type="molecule type" value="Genomic_DNA"/>
</dbReference>
<evidence type="ECO:0000256" key="8">
    <source>
        <dbReference type="PROSITE-ProRule" id="PRU00124"/>
    </source>
</evidence>
<dbReference type="InterPro" id="IPR050685">
    <property type="entry name" value="LDLR"/>
</dbReference>
<feature type="transmembrane region" description="Helical" evidence="9">
    <location>
        <begin position="1011"/>
        <end position="1038"/>
    </location>
</feature>
<dbReference type="PROSITE" id="PS50026">
    <property type="entry name" value="EGF_3"/>
    <property type="match status" value="1"/>
</dbReference>
<evidence type="ECO:0000256" key="6">
    <source>
        <dbReference type="ARBA" id="ARBA00023157"/>
    </source>
</evidence>
<dbReference type="SMART" id="SM00192">
    <property type="entry name" value="LDLa"/>
    <property type="match status" value="7"/>
</dbReference>
<accession>A0A815HQ31</accession>
<feature type="domain" description="EGF-like" evidence="10">
    <location>
        <begin position="940"/>
        <end position="982"/>
    </location>
</feature>
<dbReference type="PROSITE" id="PS50068">
    <property type="entry name" value="LDLRA_2"/>
    <property type="match status" value="4"/>
</dbReference>
<dbReference type="PANTHER" id="PTHR24270:SF62">
    <property type="entry name" value="LOW-DENSITY LIPOPROTEIN RECEPTOR-RELATED PROTEIN 2"/>
    <property type="match status" value="1"/>
</dbReference>
<keyword evidence="3" id="KW-0677">Repeat</keyword>
<comment type="subcellular location">
    <subcellularLocation>
        <location evidence="1">Membrane</location>
        <topology evidence="1">Single-pass membrane protein</topology>
    </subcellularLocation>
</comment>
<feature type="transmembrane region" description="Helical" evidence="9">
    <location>
        <begin position="1185"/>
        <end position="1210"/>
    </location>
</feature>
<comment type="caution">
    <text evidence="7">Lacks conserved residue(s) required for the propagation of feature annotation.</text>
</comment>
<feature type="disulfide bond" evidence="8">
    <location>
        <begin position="29"/>
        <end position="47"/>
    </location>
</feature>
<reference evidence="12" key="1">
    <citation type="submission" date="2021-02" db="EMBL/GenBank/DDBJ databases">
        <authorList>
            <person name="Nowell W R."/>
        </authorList>
    </citation>
    <scope>NUCLEOTIDE SEQUENCE</scope>
</reference>
<dbReference type="GO" id="GO:0005886">
    <property type="term" value="C:plasma membrane"/>
    <property type="evidence" value="ECO:0007669"/>
    <property type="project" value="TreeGrafter"/>
</dbReference>
<keyword evidence="5 9" id="KW-0472">Membrane</keyword>
<dbReference type="EMBL" id="CAJOBC010067508">
    <property type="protein sequence ID" value="CAF4231428.1"/>
    <property type="molecule type" value="Genomic_DNA"/>
</dbReference>
<evidence type="ECO:0000313" key="13">
    <source>
        <dbReference type="EMBL" id="CAF4231428.1"/>
    </source>
</evidence>
<dbReference type="InterPro" id="IPR000742">
    <property type="entry name" value="EGF"/>
</dbReference>
<keyword evidence="4 9" id="KW-1133">Transmembrane helix</keyword>
<organism evidence="12 14">
    <name type="scientific">Didymodactylos carnosus</name>
    <dbReference type="NCBI Taxonomy" id="1234261"/>
    <lineage>
        <taxon>Eukaryota</taxon>
        <taxon>Metazoa</taxon>
        <taxon>Spiralia</taxon>
        <taxon>Gnathifera</taxon>
        <taxon>Rotifera</taxon>
        <taxon>Eurotatoria</taxon>
        <taxon>Bdelloidea</taxon>
        <taxon>Philodinida</taxon>
        <taxon>Philodinidae</taxon>
        <taxon>Didymodactylos</taxon>
    </lineage>
</organism>
<dbReference type="OrthoDB" id="9988974at2759"/>
<dbReference type="InterPro" id="IPR002172">
    <property type="entry name" value="LDrepeatLR_classA_rpt"/>
</dbReference>
<protein>
    <recommendedName>
        <fullName evidence="15">EGF-like domain-containing protein</fullName>
    </recommendedName>
</protein>
<evidence type="ECO:0008006" key="15">
    <source>
        <dbReference type="Google" id="ProtNLM"/>
    </source>
</evidence>
<evidence type="ECO:0000259" key="10">
    <source>
        <dbReference type="PROSITE" id="PS50026"/>
    </source>
</evidence>
<dbReference type="GO" id="GO:0016192">
    <property type="term" value="P:vesicle-mediated transport"/>
    <property type="evidence" value="ECO:0007669"/>
    <property type="project" value="UniProtKB-ARBA"/>
</dbReference>
<feature type="transmembrane region" description="Helical" evidence="9">
    <location>
        <begin position="1132"/>
        <end position="1151"/>
    </location>
</feature>
<dbReference type="Pfam" id="PF00057">
    <property type="entry name" value="Ldl_recept_a"/>
    <property type="match status" value="1"/>
</dbReference>
<dbReference type="PRINTS" id="PR00261">
    <property type="entry name" value="LDLRECEPTOR"/>
</dbReference>
<evidence type="ECO:0000256" key="5">
    <source>
        <dbReference type="ARBA" id="ARBA00023136"/>
    </source>
</evidence>
<dbReference type="InterPro" id="IPR036055">
    <property type="entry name" value="LDL_receptor-like_sf"/>
</dbReference>
<dbReference type="SUPFAM" id="SSF57424">
    <property type="entry name" value="LDL receptor-like module"/>
    <property type="match status" value="2"/>
</dbReference>
<keyword evidence="6 7" id="KW-1015">Disulfide bond</keyword>
<feature type="domain" description="G-protein coupled receptors family 1 profile" evidence="11">
    <location>
        <begin position="1030"/>
        <end position="1315"/>
    </location>
</feature>
<feature type="transmembrane region" description="Helical" evidence="9">
    <location>
        <begin position="1264"/>
        <end position="1286"/>
    </location>
</feature>
<dbReference type="PANTHER" id="PTHR24270">
    <property type="entry name" value="LOW-DENSITY LIPOPROTEIN RECEPTOR-RELATED"/>
    <property type="match status" value="1"/>
</dbReference>
<keyword evidence="14" id="KW-1185">Reference proteome</keyword>